<reference evidence="2" key="1">
    <citation type="submission" date="2017-08" db="EMBL/GenBank/DDBJ databases">
        <title>Direct submision.</title>
        <authorList>
            <person name="Kim S.-J."/>
            <person name="Rhee S.-K."/>
        </authorList>
    </citation>
    <scope>NUCLEOTIDE SEQUENCE [LARGE SCALE GENOMIC DNA]</scope>
    <source>
        <strain evidence="2">GI5</strain>
    </source>
</reference>
<evidence type="ECO:0000313" key="2">
    <source>
        <dbReference type="Proteomes" id="UP000235116"/>
    </source>
</evidence>
<gene>
    <name evidence="1" type="ORF">Kalk_20865</name>
</gene>
<accession>A0A2K9LR57</accession>
<evidence type="ECO:0000313" key="1">
    <source>
        <dbReference type="EMBL" id="AUM14730.1"/>
    </source>
</evidence>
<organism evidence="1 2">
    <name type="scientific">Ketobacter alkanivorans</name>
    <dbReference type="NCBI Taxonomy" id="1917421"/>
    <lineage>
        <taxon>Bacteria</taxon>
        <taxon>Pseudomonadati</taxon>
        <taxon>Pseudomonadota</taxon>
        <taxon>Gammaproteobacteria</taxon>
        <taxon>Pseudomonadales</taxon>
        <taxon>Ketobacteraceae</taxon>
        <taxon>Ketobacter</taxon>
    </lineage>
</organism>
<evidence type="ECO:0008006" key="3">
    <source>
        <dbReference type="Google" id="ProtNLM"/>
    </source>
</evidence>
<dbReference type="OrthoDB" id="6059230at2"/>
<dbReference type="Proteomes" id="UP000235116">
    <property type="component" value="Chromosome"/>
</dbReference>
<dbReference type="EMBL" id="CP022684">
    <property type="protein sequence ID" value="AUM14730.1"/>
    <property type="molecule type" value="Genomic_DNA"/>
</dbReference>
<protein>
    <recommendedName>
        <fullName evidence="3">DNA alkylation repair protein</fullName>
    </recommendedName>
</protein>
<dbReference type="RefSeq" id="WP_101896100.1">
    <property type="nucleotide sequence ID" value="NZ_CP022684.1"/>
</dbReference>
<dbReference type="AlphaFoldDB" id="A0A2K9LR57"/>
<sequence>MSFESDPYSTETRQGVNLRRKVDQLVIADVDHAYEVAKSIVHPWYRCQSLAKVAEHTNGTLLASTIKESFASALNCHDENRRVEVARWPLSVAIRRGKEDLAEFMLMECIEQLSRDRDPISTWCAVSVLHTIKGDNKLVDIFCDAFIRATSKGHGWRVERSIKNLLSDPHAAQHPKYIEHLQRRQTEIENWKNEHRVQKSS</sequence>
<proteinExistence type="predicted"/>
<keyword evidence="2" id="KW-1185">Reference proteome</keyword>
<dbReference type="KEGG" id="kak:Kalk_20865"/>
<name>A0A2K9LR57_9GAMM</name>